<dbReference type="Proteomes" id="UP000521943">
    <property type="component" value="Unassembled WGS sequence"/>
</dbReference>
<evidence type="ECO:0000313" key="5">
    <source>
        <dbReference type="Proteomes" id="UP000521943"/>
    </source>
</evidence>
<evidence type="ECO:0000313" key="3">
    <source>
        <dbReference type="EMBL" id="KAF6742126.1"/>
    </source>
</evidence>
<dbReference type="AlphaFoldDB" id="A0A8H6H9J2"/>
<feature type="region of interest" description="Disordered" evidence="1">
    <location>
        <begin position="180"/>
        <end position="306"/>
    </location>
</feature>
<feature type="compositionally biased region" description="Acidic residues" evidence="1">
    <location>
        <begin position="182"/>
        <end position="272"/>
    </location>
</feature>
<dbReference type="EMBL" id="JACGCI010000200">
    <property type="protein sequence ID" value="KAF6742126.1"/>
    <property type="molecule type" value="Genomic_DNA"/>
</dbReference>
<dbReference type="EMBL" id="JACGCI010000201">
    <property type="protein sequence ID" value="KAF6742106.1"/>
    <property type="molecule type" value="Genomic_DNA"/>
</dbReference>
<accession>A0A8H6H9J2</accession>
<proteinExistence type="predicted"/>
<protein>
    <submittedName>
        <fullName evidence="2">Uncharacterized protein</fullName>
    </submittedName>
</protein>
<reference evidence="2 5" key="1">
    <citation type="submission" date="2020-07" db="EMBL/GenBank/DDBJ databases">
        <title>Comparative genomics of pyrophilous fungi reveals a link between fire events and developmental genes.</title>
        <authorList>
            <consortium name="DOE Joint Genome Institute"/>
            <person name="Steindorff A.S."/>
            <person name="Carver A."/>
            <person name="Calhoun S."/>
            <person name="Stillman K."/>
            <person name="Liu H."/>
            <person name="Lipzen A."/>
            <person name="Pangilinan J."/>
            <person name="Labutti K."/>
            <person name="Bruns T.D."/>
            <person name="Grigoriev I.V."/>
        </authorList>
    </citation>
    <scope>NUCLEOTIDE SEQUENCE [LARGE SCALE GENOMIC DNA]</scope>
    <source>
        <strain evidence="2 5">CBS 144469</strain>
    </source>
</reference>
<sequence>MTCEYQLAHFNILVYSSFRTSHYDSSAELSYTTSRVKNWSEGVVAEGGLSSPQIPTIRLPSLPLRSAFSTREGASSFHGEITALAKRPNRPSTQGSPLKYEISLDPDDTCNRKEPAQMPQRGRKGSSSKRGTAPSLLVQALMRSRTLREEGLSPLEFEGDLLAIDEIEDGDNDIESVYQAEEGSDHEAEEDMGEIDEDSEYEFEGGDDEESEYEYVEEDDEDSEYEYVEDEDEESDYEFENEASDDEYEENNESQHDDEYEDEEYDEGDASDSDYVYDSRSSGSSDDSSPSSVFDSPSSISQRYDQDESVLVAECSEEILLDGIRLNVEASTSFETTLSRRSSVSSIKRPRSLEEDIMNKVLILAGTQRRTKACRTEPEDAILAKVSKAHLNQKRLDLCLKQSPDFSVQYNRSAV</sequence>
<gene>
    <name evidence="4" type="ORF">DFP72DRAFT_902871</name>
    <name evidence="3" type="ORF">DFP72DRAFT_940035</name>
    <name evidence="2" type="ORF">DFP72DRAFT_940128</name>
</gene>
<keyword evidence="5" id="KW-1185">Reference proteome</keyword>
<feature type="compositionally biased region" description="Low complexity" evidence="1">
    <location>
        <begin position="273"/>
        <end position="301"/>
    </location>
</feature>
<dbReference type="EMBL" id="JACGCI010000040">
    <property type="protein sequence ID" value="KAF6753351.1"/>
    <property type="molecule type" value="Genomic_DNA"/>
</dbReference>
<name>A0A8H6H9J2_9AGAR</name>
<feature type="region of interest" description="Disordered" evidence="1">
    <location>
        <begin position="85"/>
        <end position="135"/>
    </location>
</feature>
<evidence type="ECO:0000313" key="2">
    <source>
        <dbReference type="EMBL" id="KAF6742106.1"/>
    </source>
</evidence>
<organism evidence="2 5">
    <name type="scientific">Ephemerocybe angulata</name>
    <dbReference type="NCBI Taxonomy" id="980116"/>
    <lineage>
        <taxon>Eukaryota</taxon>
        <taxon>Fungi</taxon>
        <taxon>Dikarya</taxon>
        <taxon>Basidiomycota</taxon>
        <taxon>Agaricomycotina</taxon>
        <taxon>Agaricomycetes</taxon>
        <taxon>Agaricomycetidae</taxon>
        <taxon>Agaricales</taxon>
        <taxon>Agaricineae</taxon>
        <taxon>Psathyrellaceae</taxon>
        <taxon>Ephemerocybe</taxon>
    </lineage>
</organism>
<evidence type="ECO:0000256" key="1">
    <source>
        <dbReference type="SAM" id="MobiDB-lite"/>
    </source>
</evidence>
<comment type="caution">
    <text evidence="2">The sequence shown here is derived from an EMBL/GenBank/DDBJ whole genome shotgun (WGS) entry which is preliminary data.</text>
</comment>
<evidence type="ECO:0000313" key="4">
    <source>
        <dbReference type="EMBL" id="KAF6753351.1"/>
    </source>
</evidence>